<dbReference type="PANTHER" id="PTHR42760">
    <property type="entry name" value="SHORT-CHAIN DEHYDROGENASES/REDUCTASES FAMILY MEMBER"/>
    <property type="match status" value="1"/>
</dbReference>
<protein>
    <submittedName>
        <fullName evidence="3">3-oxoacyl-[acyl-carrier protein] reductase</fullName>
    </submittedName>
</protein>
<sequence>MTFGLQGRVALITGASRGIGFAIAKALQEQGVRVALISRDEDALKSAAATLPAPGPNDVLTLGADVTDTESVRTAVGKAHSWGGRLDIVVNCAGPEVTFSELAETPTEALASALDAKLLGFHRVASAALPLLSNSGSGRIINIAGAAALTLVPNLGVTGITNAAVLAFTNYLASEATAKNVLVNAVSPGMTLTDGQASRLEAMAKSQDQTAEEVRNGIAAASGIRIGRWADPAEIASTVVFLASDLASYMTGSVLEVDGGISKAVL</sequence>
<dbReference type="SUPFAM" id="SSF51735">
    <property type="entry name" value="NAD(P)-binding Rossmann-fold domains"/>
    <property type="match status" value="1"/>
</dbReference>
<dbReference type="Gene3D" id="3.40.50.720">
    <property type="entry name" value="NAD(P)-binding Rossmann-like Domain"/>
    <property type="match status" value="1"/>
</dbReference>
<dbReference type="PRINTS" id="PR00080">
    <property type="entry name" value="SDRFAMILY"/>
</dbReference>
<organism evidence="3 4">
    <name type="scientific">Mycolicibacterium moriokaense</name>
    <dbReference type="NCBI Taxonomy" id="39691"/>
    <lineage>
        <taxon>Bacteria</taxon>
        <taxon>Bacillati</taxon>
        <taxon>Actinomycetota</taxon>
        <taxon>Actinomycetes</taxon>
        <taxon>Mycobacteriales</taxon>
        <taxon>Mycobacteriaceae</taxon>
        <taxon>Mycolicibacterium</taxon>
    </lineage>
</organism>
<dbReference type="PRINTS" id="PR00081">
    <property type="entry name" value="GDHRDH"/>
</dbReference>
<dbReference type="RefSeq" id="WP_110319816.1">
    <property type="nucleotide sequence ID" value="NZ_QJJU01000035.1"/>
</dbReference>
<evidence type="ECO:0000313" key="4">
    <source>
        <dbReference type="Proteomes" id="UP000247781"/>
    </source>
</evidence>
<keyword evidence="4" id="KW-1185">Reference proteome</keyword>
<proteinExistence type="inferred from homology"/>
<dbReference type="Pfam" id="PF13561">
    <property type="entry name" value="adh_short_C2"/>
    <property type="match status" value="1"/>
</dbReference>
<reference evidence="3 4" key="2">
    <citation type="submission" date="2018-06" db="EMBL/GenBank/DDBJ databases">
        <title>Sequencing of bacterial isolates from soil warming experiment in Harvard Forest, Massachusetts, USA.</title>
        <authorList>
            <person name="Deangelis K.PhD."/>
        </authorList>
    </citation>
    <scope>NUCLEOTIDE SEQUENCE [LARGE SCALE GENOMIC DNA]</scope>
    <source>
        <strain evidence="3 4">GAS496</strain>
    </source>
</reference>
<name>A0A318H723_9MYCO</name>
<dbReference type="GO" id="GO:0030497">
    <property type="term" value="P:fatty acid elongation"/>
    <property type="evidence" value="ECO:0007669"/>
    <property type="project" value="TreeGrafter"/>
</dbReference>
<reference evidence="4" key="1">
    <citation type="submission" date="2018-05" db="EMBL/GenBank/DDBJ databases">
        <authorList>
            <person name="Deangelis K."/>
            <person name="Huntemann M."/>
            <person name="Clum A."/>
            <person name="Pillay M."/>
            <person name="Palaniappan K."/>
            <person name="Varghese N."/>
            <person name="Mikhailova N."/>
            <person name="Stamatis D."/>
            <person name="Reddy T."/>
            <person name="Daum C."/>
            <person name="Shapiro N."/>
            <person name="Ivanova N."/>
            <person name="Kyrpides N."/>
            <person name="Woyke T."/>
        </authorList>
    </citation>
    <scope>NUCLEOTIDE SEQUENCE [LARGE SCALE GENOMIC DNA]</scope>
    <source>
        <strain evidence="4">GAS496</strain>
    </source>
</reference>
<dbReference type="FunFam" id="3.40.50.720:FF:000084">
    <property type="entry name" value="Short-chain dehydrogenase reductase"/>
    <property type="match status" value="1"/>
</dbReference>
<evidence type="ECO:0000256" key="2">
    <source>
        <dbReference type="ARBA" id="ARBA00023002"/>
    </source>
</evidence>
<gene>
    <name evidence="3" type="ORF">C8E89_13521</name>
</gene>
<dbReference type="AlphaFoldDB" id="A0A318H723"/>
<dbReference type="EMBL" id="QJJU01000035">
    <property type="protein sequence ID" value="PXX00318.1"/>
    <property type="molecule type" value="Genomic_DNA"/>
</dbReference>
<evidence type="ECO:0000313" key="3">
    <source>
        <dbReference type="EMBL" id="PXX00318.1"/>
    </source>
</evidence>
<dbReference type="InterPro" id="IPR002347">
    <property type="entry name" value="SDR_fam"/>
</dbReference>
<evidence type="ECO:0000256" key="1">
    <source>
        <dbReference type="ARBA" id="ARBA00006484"/>
    </source>
</evidence>
<dbReference type="InterPro" id="IPR036291">
    <property type="entry name" value="NAD(P)-bd_dom_sf"/>
</dbReference>
<dbReference type="PANTHER" id="PTHR42760:SF135">
    <property type="entry name" value="BLL7886 PROTEIN"/>
    <property type="match status" value="1"/>
</dbReference>
<dbReference type="GO" id="GO:0016616">
    <property type="term" value="F:oxidoreductase activity, acting on the CH-OH group of donors, NAD or NADP as acceptor"/>
    <property type="evidence" value="ECO:0007669"/>
    <property type="project" value="TreeGrafter"/>
</dbReference>
<comment type="similarity">
    <text evidence="1">Belongs to the short-chain dehydrogenases/reductases (SDR) family.</text>
</comment>
<comment type="caution">
    <text evidence="3">The sequence shown here is derived from an EMBL/GenBank/DDBJ whole genome shotgun (WGS) entry which is preliminary data.</text>
</comment>
<keyword evidence="2" id="KW-0560">Oxidoreductase</keyword>
<accession>A0A318H723</accession>
<dbReference type="Proteomes" id="UP000247781">
    <property type="component" value="Unassembled WGS sequence"/>
</dbReference>
<dbReference type="OrthoDB" id="9793325at2"/>